<name>A0AAQ3S7J8_VIGMU</name>
<dbReference type="InterPro" id="IPR050059">
    <property type="entry name" value="ATP_synthase_B_chain"/>
</dbReference>
<organism evidence="13 14">
    <name type="scientific">Vigna mungo</name>
    <name type="common">Black gram</name>
    <name type="synonym">Phaseolus mungo</name>
    <dbReference type="NCBI Taxonomy" id="3915"/>
    <lineage>
        <taxon>Eukaryota</taxon>
        <taxon>Viridiplantae</taxon>
        <taxon>Streptophyta</taxon>
        <taxon>Embryophyta</taxon>
        <taxon>Tracheophyta</taxon>
        <taxon>Spermatophyta</taxon>
        <taxon>Magnoliopsida</taxon>
        <taxon>eudicotyledons</taxon>
        <taxon>Gunneridae</taxon>
        <taxon>Pentapetalae</taxon>
        <taxon>rosids</taxon>
        <taxon>fabids</taxon>
        <taxon>Fabales</taxon>
        <taxon>Fabaceae</taxon>
        <taxon>Papilionoideae</taxon>
        <taxon>50 kb inversion clade</taxon>
        <taxon>NPAAA clade</taxon>
        <taxon>indigoferoid/millettioid clade</taxon>
        <taxon>Phaseoleae</taxon>
        <taxon>Vigna</taxon>
    </lineage>
</organism>
<dbReference type="Gene3D" id="3.10.20.90">
    <property type="entry name" value="Phosphatidylinositol 3-kinase Catalytic Subunit, Chain A, domain 1"/>
    <property type="match status" value="1"/>
</dbReference>
<dbReference type="InterPro" id="IPR040610">
    <property type="entry name" value="SNRNP25_ubiquitin"/>
</dbReference>
<dbReference type="GO" id="GO:0046961">
    <property type="term" value="F:proton-transporting ATPase activity, rotational mechanism"/>
    <property type="evidence" value="ECO:0007669"/>
    <property type="project" value="TreeGrafter"/>
</dbReference>
<feature type="coiled-coil region" evidence="11">
    <location>
        <begin position="382"/>
        <end position="472"/>
    </location>
</feature>
<keyword evidence="8" id="KW-0406">Ion transport</keyword>
<evidence type="ECO:0000256" key="8">
    <source>
        <dbReference type="ARBA" id="ARBA00023065"/>
    </source>
</evidence>
<keyword evidence="6" id="KW-0375">Hydrogen ion transport</keyword>
<evidence type="ECO:0000256" key="11">
    <source>
        <dbReference type="SAM" id="Coils"/>
    </source>
</evidence>
<dbReference type="Proteomes" id="UP001374535">
    <property type="component" value="Chromosome 2"/>
</dbReference>
<feature type="domain" description="SNRNP25 ubiquitin-like" evidence="12">
    <location>
        <begin position="48"/>
        <end position="133"/>
    </location>
</feature>
<evidence type="ECO:0000313" key="14">
    <source>
        <dbReference type="Proteomes" id="UP001374535"/>
    </source>
</evidence>
<keyword evidence="9" id="KW-0472">Membrane</keyword>
<evidence type="ECO:0000256" key="2">
    <source>
        <dbReference type="ARBA" id="ARBA00005513"/>
    </source>
</evidence>
<comment type="similarity">
    <text evidence="2">Belongs to the ATPase B chain family.</text>
</comment>
<evidence type="ECO:0000256" key="6">
    <source>
        <dbReference type="ARBA" id="ARBA00022781"/>
    </source>
</evidence>
<comment type="subcellular location">
    <subcellularLocation>
        <location evidence="1">Membrane</location>
        <topology evidence="1">Single-pass membrane protein</topology>
    </subcellularLocation>
</comment>
<keyword evidence="4" id="KW-0138">CF(0)</keyword>
<dbReference type="PANTHER" id="PTHR33445">
    <property type="entry name" value="ATP SYNTHASE SUBUNIT B', CHLOROPLASTIC"/>
    <property type="match status" value="1"/>
</dbReference>
<keyword evidence="5" id="KW-0812">Transmembrane</keyword>
<evidence type="ECO:0000256" key="10">
    <source>
        <dbReference type="ARBA" id="ARBA00025198"/>
    </source>
</evidence>
<comment type="function">
    <text evidence="10">F(1)F(0) ATP synthase produces ATP from ADP in the presence of a proton or sodium gradient. F-type ATPases consist of two structural domains, F(1) containing the extramembraneous catalytic core and F(0) containing the membrane proton channel, linked together by a central stalk and a peripheral stalk. During catalysis, ATP synthesis in the catalytic domain of F(1) is coupled via a rotary mechanism of the central stalk subunits to proton translocation.</text>
</comment>
<reference evidence="13 14" key="1">
    <citation type="journal article" date="2023" name="Life. Sci Alliance">
        <title>Evolutionary insights into 3D genome organization and epigenetic landscape of Vigna mungo.</title>
        <authorList>
            <person name="Junaid A."/>
            <person name="Singh B."/>
            <person name="Bhatia S."/>
        </authorList>
    </citation>
    <scope>NUCLEOTIDE SEQUENCE [LARGE SCALE GENOMIC DNA]</scope>
    <source>
        <strain evidence="13">Urdbean</strain>
    </source>
</reference>
<keyword evidence="14" id="KW-1185">Reference proteome</keyword>
<dbReference type="InterPro" id="IPR029071">
    <property type="entry name" value="Ubiquitin-like_domsf"/>
</dbReference>
<dbReference type="SUPFAM" id="SSF54236">
    <property type="entry name" value="Ubiquitin-like"/>
    <property type="match status" value="1"/>
</dbReference>
<dbReference type="HAMAP" id="MF_01399">
    <property type="entry name" value="ATP_synth_bprime"/>
    <property type="match status" value="1"/>
</dbReference>
<evidence type="ECO:0000259" key="12">
    <source>
        <dbReference type="Pfam" id="PF18036"/>
    </source>
</evidence>
<dbReference type="CDD" id="cd17058">
    <property type="entry name" value="Ubl_SNRNP25"/>
    <property type="match status" value="1"/>
</dbReference>
<evidence type="ECO:0000256" key="9">
    <source>
        <dbReference type="ARBA" id="ARBA00023136"/>
    </source>
</evidence>
<sequence>MYDNPAIVMHVGDRSFMILSNGSYRRSSSMSIKDDTFYYDKPPSQTLNLSIIKLDASYFRIEVSNEATVAELKQAVEDIFAHVPLKGAGKILWPLVWRQFCLSYQGHKLVTETDYLRDYGIKDGDQLHFVRHISDTDSYNKQSKKRDFNLKNKRTRSSHQLNIYQRTEHNDDEDDIGLNGIVIENGNIQNYNGEEIRGGKSWLSGFLGGLFSHSRLPVVRRHGTEERCALGVVVELIMLKSIRHGIALGYLVAAVSVKAYLQWKVAMANMIMASTKPLVPVYTNSRSPTPKLPILQISLPKVPTLKLKLPIPKPQMLSLLGGIAPLILAQPSLASEIEKAALFDFNLTLPIIMVEFLFLMVALDKIWFTPLGKFMDERDAAIREKLNSVKDTSEEVKQLEEKANAVMAAARAEIAAALNAMKKETQAEVEQKIAEGRKKVDAELQEALANLERQKEETIKSLDSQIADLSQEIVKKVLPVA</sequence>
<keyword evidence="7" id="KW-1133">Transmembrane helix</keyword>
<evidence type="ECO:0000256" key="3">
    <source>
        <dbReference type="ARBA" id="ARBA00022448"/>
    </source>
</evidence>
<dbReference type="HAMAP" id="MF_01398">
    <property type="entry name" value="ATP_synth_b_bprime"/>
    <property type="match status" value="1"/>
</dbReference>
<dbReference type="Pfam" id="PF18036">
    <property type="entry name" value="Ubiquitin_4"/>
    <property type="match status" value="1"/>
</dbReference>
<dbReference type="GO" id="GO:0045259">
    <property type="term" value="C:proton-transporting ATP synthase complex"/>
    <property type="evidence" value="ECO:0007669"/>
    <property type="project" value="UniProtKB-KW"/>
</dbReference>
<dbReference type="AlphaFoldDB" id="A0AAQ3S7J8"/>
<dbReference type="PANTHER" id="PTHR33445:SF2">
    <property type="entry name" value="ATP SYNTHASE SUBUNIT B', CHLOROPLASTIC"/>
    <property type="match status" value="1"/>
</dbReference>
<evidence type="ECO:0000313" key="13">
    <source>
        <dbReference type="EMBL" id="WVZ20387.1"/>
    </source>
</evidence>
<accession>A0AAQ3S7J8</accession>
<proteinExistence type="inferred from homology"/>
<dbReference type="GO" id="GO:0015986">
    <property type="term" value="P:proton motive force-driven ATP synthesis"/>
    <property type="evidence" value="ECO:0007669"/>
    <property type="project" value="InterPro"/>
</dbReference>
<dbReference type="InterPro" id="IPR034679">
    <property type="entry name" value="ATP_synth_b"/>
</dbReference>
<keyword evidence="3" id="KW-0813">Transport</keyword>
<evidence type="ECO:0000256" key="1">
    <source>
        <dbReference type="ARBA" id="ARBA00004167"/>
    </source>
</evidence>
<protein>
    <recommendedName>
        <fullName evidence="12">SNRNP25 ubiquitin-like domain-containing protein</fullName>
    </recommendedName>
</protein>
<evidence type="ECO:0000256" key="4">
    <source>
        <dbReference type="ARBA" id="ARBA00022547"/>
    </source>
</evidence>
<keyword evidence="11" id="KW-0175">Coiled coil</keyword>
<dbReference type="Pfam" id="PF00430">
    <property type="entry name" value="ATP-synt_B"/>
    <property type="match status" value="1"/>
</dbReference>
<dbReference type="InterPro" id="IPR002146">
    <property type="entry name" value="ATP_synth_b/b'su_bac/chlpt"/>
</dbReference>
<gene>
    <name evidence="13" type="ORF">V8G54_007709</name>
</gene>
<dbReference type="EMBL" id="CP144699">
    <property type="protein sequence ID" value="WVZ20387.1"/>
    <property type="molecule type" value="Genomic_DNA"/>
</dbReference>
<evidence type="ECO:0000256" key="7">
    <source>
        <dbReference type="ARBA" id="ARBA00022989"/>
    </source>
</evidence>
<evidence type="ECO:0000256" key="5">
    <source>
        <dbReference type="ARBA" id="ARBA00022692"/>
    </source>
</evidence>
<dbReference type="CDD" id="cd06503">
    <property type="entry name" value="ATP-synt_Fo_b"/>
    <property type="match status" value="1"/>
</dbReference>